<dbReference type="FunFam" id="3.40.640.10:FF:000014">
    <property type="entry name" value="Adenosylmethionine-8-amino-7-oxononanoate aminotransferase, probable"/>
    <property type="match status" value="1"/>
</dbReference>
<protein>
    <submittedName>
        <fullName evidence="7">Aspartate aminotransferase family protein</fullName>
    </submittedName>
</protein>
<dbReference type="NCBIfam" id="NF004767">
    <property type="entry name" value="PRK06105.1"/>
    <property type="match status" value="1"/>
</dbReference>
<evidence type="ECO:0000256" key="2">
    <source>
        <dbReference type="ARBA" id="ARBA00008954"/>
    </source>
</evidence>
<evidence type="ECO:0000256" key="5">
    <source>
        <dbReference type="ARBA" id="ARBA00022898"/>
    </source>
</evidence>
<accession>A0A2W5MZC8</accession>
<dbReference type="InterPro" id="IPR015421">
    <property type="entry name" value="PyrdxlP-dep_Trfase_major"/>
</dbReference>
<dbReference type="EMBL" id="QFPW01000024">
    <property type="protein sequence ID" value="PZQ46536.1"/>
    <property type="molecule type" value="Genomic_DNA"/>
</dbReference>
<dbReference type="AlphaFoldDB" id="A0A2W5MZC8"/>
<dbReference type="PANTHER" id="PTHR43094">
    <property type="entry name" value="AMINOTRANSFERASE"/>
    <property type="match status" value="1"/>
</dbReference>
<evidence type="ECO:0000256" key="1">
    <source>
        <dbReference type="ARBA" id="ARBA00001933"/>
    </source>
</evidence>
<evidence type="ECO:0000256" key="4">
    <source>
        <dbReference type="ARBA" id="ARBA00022679"/>
    </source>
</evidence>
<dbReference type="InterPro" id="IPR015422">
    <property type="entry name" value="PyrdxlP-dep_Trfase_small"/>
</dbReference>
<proteinExistence type="inferred from homology"/>
<dbReference type="InterPro" id="IPR015424">
    <property type="entry name" value="PyrdxlP-dep_Trfase"/>
</dbReference>
<dbReference type="CDD" id="cd00610">
    <property type="entry name" value="OAT_like"/>
    <property type="match status" value="1"/>
</dbReference>
<sequence>MDRNSLFHPLTSIAQVRDEGPRIMGRGKGVRLTGHGGKEYLDCSGGLWCANVGYGREEIAEAAKQAMLDLSYWHLFGGASNEATIRLSDRLLGLLREQAGATHLARVFYGTSGSDANDTNVKFLRHYAQLRGKPEKKKIISRIGGYHGLTVAAARLTGIPSYHRAWNLPEGDVVYTECPHYYRFAEAGETEAAFCDRMIADLEAVIAREGADTIGGFIMEPIMGTGGVLIPPPGYFERVQAVLDRHDILLIVDEVITGFGRAGDWFATGLYGLKPDLLTLAKGVTSAYFPMSASVVSQRMWDVFEQASAELGPVMHGFTYSGHPVGAAIAMANLDIIEREGLVANAASSGAYLLAGLRDRLGDHPFIGEIRGQGLMVGVEFTADRATRRPFAPEHGAHRLVATRANENGLMIRALPFIEVVSFSPPLCITKAECDEAIEIFAKTMTEMEPVLAEKARG</sequence>
<dbReference type="PANTHER" id="PTHR43094:SF1">
    <property type="entry name" value="AMINOTRANSFERASE CLASS-III"/>
    <property type="match status" value="1"/>
</dbReference>
<keyword evidence="5 6" id="KW-0663">Pyridoxal phosphate</keyword>
<reference evidence="7 8" key="1">
    <citation type="submission" date="2017-08" db="EMBL/GenBank/DDBJ databases">
        <title>Infants hospitalized years apart are colonized by the same room-sourced microbial strains.</title>
        <authorList>
            <person name="Brooks B."/>
            <person name="Olm M.R."/>
            <person name="Firek B.A."/>
            <person name="Baker R."/>
            <person name="Thomas B.C."/>
            <person name="Morowitz M.J."/>
            <person name="Banfield J.F."/>
        </authorList>
    </citation>
    <scope>NUCLEOTIDE SEQUENCE [LARGE SCALE GENOMIC DNA]</scope>
    <source>
        <strain evidence="7">S2_005_002_R2_34</strain>
    </source>
</reference>
<gene>
    <name evidence="7" type="ORF">DI556_19980</name>
</gene>
<dbReference type="Proteomes" id="UP000249185">
    <property type="component" value="Unassembled WGS sequence"/>
</dbReference>
<dbReference type="SUPFAM" id="SSF53383">
    <property type="entry name" value="PLP-dependent transferases"/>
    <property type="match status" value="1"/>
</dbReference>
<dbReference type="GO" id="GO:0008483">
    <property type="term" value="F:transaminase activity"/>
    <property type="evidence" value="ECO:0007669"/>
    <property type="project" value="UniProtKB-KW"/>
</dbReference>
<dbReference type="InterPro" id="IPR049704">
    <property type="entry name" value="Aminotrans_3_PPA_site"/>
</dbReference>
<comment type="cofactor">
    <cofactor evidence="1">
        <name>pyridoxal 5'-phosphate</name>
        <dbReference type="ChEBI" id="CHEBI:597326"/>
    </cofactor>
</comment>
<dbReference type="PROSITE" id="PS00600">
    <property type="entry name" value="AA_TRANSFER_CLASS_3"/>
    <property type="match status" value="1"/>
</dbReference>
<dbReference type="GO" id="GO:0030170">
    <property type="term" value="F:pyridoxal phosphate binding"/>
    <property type="evidence" value="ECO:0007669"/>
    <property type="project" value="InterPro"/>
</dbReference>
<keyword evidence="4 7" id="KW-0808">Transferase</keyword>
<evidence type="ECO:0000256" key="6">
    <source>
        <dbReference type="RuleBase" id="RU003560"/>
    </source>
</evidence>
<dbReference type="Gene3D" id="3.40.640.10">
    <property type="entry name" value="Type I PLP-dependent aspartate aminotransferase-like (Major domain)"/>
    <property type="match status" value="1"/>
</dbReference>
<dbReference type="Pfam" id="PF00202">
    <property type="entry name" value="Aminotran_3"/>
    <property type="match status" value="1"/>
</dbReference>
<comment type="caution">
    <text evidence="7">The sequence shown here is derived from an EMBL/GenBank/DDBJ whole genome shotgun (WGS) entry which is preliminary data.</text>
</comment>
<name>A0A2W5MZC8_RHOSU</name>
<evidence type="ECO:0000313" key="8">
    <source>
        <dbReference type="Proteomes" id="UP000249185"/>
    </source>
</evidence>
<evidence type="ECO:0000256" key="3">
    <source>
        <dbReference type="ARBA" id="ARBA00022576"/>
    </source>
</evidence>
<dbReference type="InterPro" id="IPR005814">
    <property type="entry name" value="Aminotrans_3"/>
</dbReference>
<keyword evidence="3 7" id="KW-0032">Aminotransferase</keyword>
<organism evidence="7 8">
    <name type="scientific">Rhodovulum sulfidophilum</name>
    <name type="common">Rhodobacter sulfidophilus</name>
    <dbReference type="NCBI Taxonomy" id="35806"/>
    <lineage>
        <taxon>Bacteria</taxon>
        <taxon>Pseudomonadati</taxon>
        <taxon>Pseudomonadota</taxon>
        <taxon>Alphaproteobacteria</taxon>
        <taxon>Rhodobacterales</taxon>
        <taxon>Paracoccaceae</taxon>
        <taxon>Rhodovulum</taxon>
    </lineage>
</organism>
<comment type="similarity">
    <text evidence="2 6">Belongs to the class-III pyridoxal-phosphate-dependent aminotransferase family.</text>
</comment>
<dbReference type="Gene3D" id="3.90.1150.10">
    <property type="entry name" value="Aspartate Aminotransferase, domain 1"/>
    <property type="match status" value="1"/>
</dbReference>
<evidence type="ECO:0000313" key="7">
    <source>
        <dbReference type="EMBL" id="PZQ46536.1"/>
    </source>
</evidence>